<sequence length="223" mass="25387">MLIELCKITKKVKNGSKYKNILKNLDLKVYPGDYIAIKGRSGSGKSTLLNILGGLIPFEAGEMFFKGKNITKTSLDERAKYRREYIGFITQQFNLLDDRNVFENIALPLQYAKFPEKEIKKEVINTLSKLDMKEFIDKPISNLSGGEKQRIAIARAIIKKPSIILADEPTGSLDEKTEESILNIFDNLQKQGITIIMVTHSNELANRCRYIYQLEGGFLRKSF</sequence>
<gene>
    <name evidence="6" type="ORF">OW729_01490</name>
</gene>
<dbReference type="Pfam" id="PF00005">
    <property type="entry name" value="ABC_tran"/>
    <property type="match status" value="1"/>
</dbReference>
<dbReference type="EMBL" id="JAPQFJ010000001">
    <property type="protein sequence ID" value="MCY6957272.1"/>
    <property type="molecule type" value="Genomic_DNA"/>
</dbReference>
<evidence type="ECO:0000259" key="5">
    <source>
        <dbReference type="PROSITE" id="PS50893"/>
    </source>
</evidence>
<evidence type="ECO:0000313" key="7">
    <source>
        <dbReference type="Proteomes" id="UP001144612"/>
    </source>
</evidence>
<comment type="similarity">
    <text evidence="1">Belongs to the ABC transporter superfamily.</text>
</comment>
<dbReference type="SMART" id="SM00382">
    <property type="entry name" value="AAA"/>
    <property type="match status" value="1"/>
</dbReference>
<comment type="caution">
    <text evidence="6">The sequence shown here is derived from an EMBL/GenBank/DDBJ whole genome shotgun (WGS) entry which is preliminary data.</text>
</comment>
<dbReference type="InterPro" id="IPR003593">
    <property type="entry name" value="AAA+_ATPase"/>
</dbReference>
<feature type="domain" description="ABC transporter" evidence="5">
    <location>
        <begin position="3"/>
        <end position="223"/>
    </location>
</feature>
<evidence type="ECO:0000256" key="1">
    <source>
        <dbReference type="ARBA" id="ARBA00005417"/>
    </source>
</evidence>
<dbReference type="Gene3D" id="3.40.50.300">
    <property type="entry name" value="P-loop containing nucleotide triphosphate hydrolases"/>
    <property type="match status" value="1"/>
</dbReference>
<evidence type="ECO:0000256" key="2">
    <source>
        <dbReference type="ARBA" id="ARBA00022448"/>
    </source>
</evidence>
<dbReference type="PANTHER" id="PTHR42798">
    <property type="entry name" value="LIPOPROTEIN-RELEASING SYSTEM ATP-BINDING PROTEIN LOLD"/>
    <property type="match status" value="1"/>
</dbReference>
<dbReference type="InterPro" id="IPR003439">
    <property type="entry name" value="ABC_transporter-like_ATP-bd"/>
</dbReference>
<dbReference type="InterPro" id="IPR027417">
    <property type="entry name" value="P-loop_NTPase"/>
</dbReference>
<dbReference type="PROSITE" id="PS50893">
    <property type="entry name" value="ABC_TRANSPORTER_2"/>
    <property type="match status" value="1"/>
</dbReference>
<evidence type="ECO:0000256" key="4">
    <source>
        <dbReference type="ARBA" id="ARBA00022840"/>
    </source>
</evidence>
<proteinExistence type="inferred from homology"/>
<dbReference type="GO" id="GO:0005524">
    <property type="term" value="F:ATP binding"/>
    <property type="evidence" value="ECO:0007669"/>
    <property type="project" value="UniProtKB-KW"/>
</dbReference>
<dbReference type="InterPro" id="IPR017871">
    <property type="entry name" value="ABC_transporter-like_CS"/>
</dbReference>
<accession>A0ABT4D4R9</accession>
<evidence type="ECO:0000256" key="3">
    <source>
        <dbReference type="ARBA" id="ARBA00022741"/>
    </source>
</evidence>
<keyword evidence="2" id="KW-0813">Transport</keyword>
<dbReference type="CDD" id="cd03255">
    <property type="entry name" value="ABC_MJ0796_LolCDE_FtsE"/>
    <property type="match status" value="1"/>
</dbReference>
<keyword evidence="7" id="KW-1185">Reference proteome</keyword>
<dbReference type="PANTHER" id="PTHR42798:SF4">
    <property type="entry name" value="ABC TRANSPORTER DOMAIN-CONTAINING PROTEIN"/>
    <property type="match status" value="1"/>
</dbReference>
<name>A0ABT4D4R9_9CLOT</name>
<dbReference type="InterPro" id="IPR017911">
    <property type="entry name" value="MacB-like_ATP-bd"/>
</dbReference>
<protein>
    <submittedName>
        <fullName evidence="6">ABC transporter ATP-binding protein</fullName>
    </submittedName>
</protein>
<organism evidence="6 7">
    <name type="scientific">Clostridium brassicae</name>
    <dbReference type="NCBI Taxonomy" id="2999072"/>
    <lineage>
        <taxon>Bacteria</taxon>
        <taxon>Bacillati</taxon>
        <taxon>Bacillota</taxon>
        <taxon>Clostridia</taxon>
        <taxon>Eubacteriales</taxon>
        <taxon>Clostridiaceae</taxon>
        <taxon>Clostridium</taxon>
    </lineage>
</organism>
<dbReference type="SUPFAM" id="SSF52540">
    <property type="entry name" value="P-loop containing nucleoside triphosphate hydrolases"/>
    <property type="match status" value="1"/>
</dbReference>
<dbReference type="RefSeq" id="WP_268059627.1">
    <property type="nucleotide sequence ID" value="NZ_JAPQFJ010000001.1"/>
</dbReference>
<keyword evidence="3" id="KW-0547">Nucleotide-binding</keyword>
<dbReference type="Proteomes" id="UP001144612">
    <property type="component" value="Unassembled WGS sequence"/>
</dbReference>
<dbReference type="PROSITE" id="PS00211">
    <property type="entry name" value="ABC_TRANSPORTER_1"/>
    <property type="match status" value="1"/>
</dbReference>
<reference evidence="6" key="1">
    <citation type="submission" date="2022-12" db="EMBL/GenBank/DDBJ databases">
        <title>Clostridium sp. nov., isolated from industrial wastewater.</title>
        <authorList>
            <person name="Jiayan W."/>
        </authorList>
    </citation>
    <scope>NUCLEOTIDE SEQUENCE</scope>
    <source>
        <strain evidence="6">ZC22-4</strain>
    </source>
</reference>
<keyword evidence="4 6" id="KW-0067">ATP-binding</keyword>
<evidence type="ECO:0000313" key="6">
    <source>
        <dbReference type="EMBL" id="MCY6957272.1"/>
    </source>
</evidence>